<gene>
    <name evidence="5" type="ORF">GcLGCM259_0530</name>
</gene>
<dbReference type="SMART" id="SM00345">
    <property type="entry name" value="HTH_GNTR"/>
    <property type="match status" value="1"/>
</dbReference>
<dbReference type="SUPFAM" id="SSF48008">
    <property type="entry name" value="GntR ligand-binding domain-like"/>
    <property type="match status" value="1"/>
</dbReference>
<evidence type="ECO:0000256" key="2">
    <source>
        <dbReference type="ARBA" id="ARBA00023125"/>
    </source>
</evidence>
<accession>A0A5B7WSP8</accession>
<sequence length="243" mass="26208">MNELHQAAAATDAAPCHGLLERGVAAHAHTGAWVAERLRALIAAGKMVPGQKLGEKALSETFGISRNTLREAFRMLNNELIITRVPNRGVFVASPGPEDVREIYAVRRMIEPAAVAWGPDLNVAQLHRTVVSGLEAMAASDTVGVADANQRFHQQIVAGSGSRHLQELMHRVLARMRLAFQSAQGTTDFHRTYLQGNVNVVGLLDRGQRVAAADELRSYLEAAETELLSRLSATAPGAAPRRG</sequence>
<dbReference type="Pfam" id="PF07729">
    <property type="entry name" value="FCD"/>
    <property type="match status" value="1"/>
</dbReference>
<keyword evidence="3" id="KW-0804">Transcription</keyword>
<dbReference type="InterPro" id="IPR008920">
    <property type="entry name" value="TF_FadR/GntR_C"/>
</dbReference>
<dbReference type="SUPFAM" id="SSF46785">
    <property type="entry name" value="Winged helix' DNA-binding domain"/>
    <property type="match status" value="1"/>
</dbReference>
<dbReference type="InterPro" id="IPR036388">
    <property type="entry name" value="WH-like_DNA-bd_sf"/>
</dbReference>
<dbReference type="InterPro" id="IPR036390">
    <property type="entry name" value="WH_DNA-bd_sf"/>
</dbReference>
<protein>
    <submittedName>
        <fullName evidence="5">GntR family transcriptional regulator</fullName>
    </submittedName>
</protein>
<dbReference type="SMART" id="SM00895">
    <property type="entry name" value="FCD"/>
    <property type="match status" value="1"/>
</dbReference>
<dbReference type="RefSeq" id="WP_138925685.1">
    <property type="nucleotide sequence ID" value="NZ_CP034412.1"/>
</dbReference>
<dbReference type="KEGG" id="gcr:GcLGCM259_0530"/>
<reference evidence="5 6" key="1">
    <citation type="submission" date="2018-12" db="EMBL/GenBank/DDBJ databases">
        <title>Complete Genome Sequence of Glutamicibacter creatinolyticus strain LGCM259,isolated from an abscess of a 12-year-old mare in Italy.</title>
        <authorList>
            <person name="Santos R.G."/>
            <person name="Silva A.L."/>
            <person name="Seyffert N."/>
            <person name="Castro T.L.P."/>
            <person name="Attili A.R."/>
            <person name="Rifici C."/>
            <person name="Mazzullo G."/>
            <person name="Brenig B."/>
            <person name="Venanzi F."/>
            <person name="Azevedo V."/>
        </authorList>
    </citation>
    <scope>NUCLEOTIDE SEQUENCE [LARGE SCALE GENOMIC DNA]</scope>
    <source>
        <strain evidence="5 6">LGCM 259</strain>
    </source>
</reference>
<evidence type="ECO:0000259" key="4">
    <source>
        <dbReference type="PROSITE" id="PS50949"/>
    </source>
</evidence>
<dbReference type="Pfam" id="PF00392">
    <property type="entry name" value="GntR"/>
    <property type="match status" value="1"/>
</dbReference>
<dbReference type="InterPro" id="IPR011711">
    <property type="entry name" value="GntR_C"/>
</dbReference>
<dbReference type="PANTHER" id="PTHR43537">
    <property type="entry name" value="TRANSCRIPTIONAL REGULATOR, GNTR FAMILY"/>
    <property type="match status" value="1"/>
</dbReference>
<dbReference type="PROSITE" id="PS50949">
    <property type="entry name" value="HTH_GNTR"/>
    <property type="match status" value="1"/>
</dbReference>
<dbReference type="GO" id="GO:0003677">
    <property type="term" value="F:DNA binding"/>
    <property type="evidence" value="ECO:0007669"/>
    <property type="project" value="UniProtKB-KW"/>
</dbReference>
<evidence type="ECO:0000256" key="1">
    <source>
        <dbReference type="ARBA" id="ARBA00023015"/>
    </source>
</evidence>
<dbReference type="AlphaFoldDB" id="A0A5B7WSP8"/>
<organism evidence="5 6">
    <name type="scientific">Glutamicibacter creatinolyticus</name>
    <dbReference type="NCBI Taxonomy" id="162496"/>
    <lineage>
        <taxon>Bacteria</taxon>
        <taxon>Bacillati</taxon>
        <taxon>Actinomycetota</taxon>
        <taxon>Actinomycetes</taxon>
        <taxon>Micrococcales</taxon>
        <taxon>Micrococcaceae</taxon>
        <taxon>Glutamicibacter</taxon>
    </lineage>
</organism>
<dbReference type="Proteomes" id="UP000307000">
    <property type="component" value="Chromosome"/>
</dbReference>
<feature type="domain" description="HTH gntR-type" evidence="4">
    <location>
        <begin position="28"/>
        <end position="95"/>
    </location>
</feature>
<dbReference type="InterPro" id="IPR000524">
    <property type="entry name" value="Tscrpt_reg_HTH_GntR"/>
</dbReference>
<dbReference type="PANTHER" id="PTHR43537:SF45">
    <property type="entry name" value="GNTR FAMILY REGULATORY PROTEIN"/>
    <property type="match status" value="1"/>
</dbReference>
<dbReference type="Gene3D" id="1.10.10.10">
    <property type="entry name" value="Winged helix-like DNA-binding domain superfamily/Winged helix DNA-binding domain"/>
    <property type="match status" value="1"/>
</dbReference>
<name>A0A5B7WSP8_9MICC</name>
<keyword evidence="2" id="KW-0238">DNA-binding</keyword>
<evidence type="ECO:0000256" key="3">
    <source>
        <dbReference type="ARBA" id="ARBA00023163"/>
    </source>
</evidence>
<evidence type="ECO:0000313" key="5">
    <source>
        <dbReference type="EMBL" id="QCY46295.1"/>
    </source>
</evidence>
<dbReference type="Gene3D" id="1.20.120.530">
    <property type="entry name" value="GntR ligand-binding domain-like"/>
    <property type="match status" value="1"/>
</dbReference>
<dbReference type="CDD" id="cd07377">
    <property type="entry name" value="WHTH_GntR"/>
    <property type="match status" value="1"/>
</dbReference>
<proteinExistence type="predicted"/>
<keyword evidence="1" id="KW-0805">Transcription regulation</keyword>
<dbReference type="EMBL" id="CP034412">
    <property type="protein sequence ID" value="QCY46295.1"/>
    <property type="molecule type" value="Genomic_DNA"/>
</dbReference>
<evidence type="ECO:0000313" key="6">
    <source>
        <dbReference type="Proteomes" id="UP000307000"/>
    </source>
</evidence>
<keyword evidence="6" id="KW-1185">Reference proteome</keyword>
<dbReference type="GO" id="GO:0003700">
    <property type="term" value="F:DNA-binding transcription factor activity"/>
    <property type="evidence" value="ECO:0007669"/>
    <property type="project" value="InterPro"/>
</dbReference>